<dbReference type="GO" id="GO:0003824">
    <property type="term" value="F:catalytic activity"/>
    <property type="evidence" value="ECO:0007669"/>
    <property type="project" value="InterPro"/>
</dbReference>
<dbReference type="SUPFAM" id="SSF52777">
    <property type="entry name" value="CoA-dependent acyltransferases"/>
    <property type="match status" value="2"/>
</dbReference>
<dbReference type="GO" id="GO:0005737">
    <property type="term" value="C:cytoplasm"/>
    <property type="evidence" value="ECO:0007669"/>
    <property type="project" value="TreeGrafter"/>
</dbReference>
<sequence length="414" mass="46068">MIVHEEPASVGQRMLWLVNRFHGGQGNLNYPLLLRLRGRAGPDVLQPVVDELVARHESLRTTFARRRGLLTQLVHQAEPVAIASVGPATEEELRRRVQTEVREPIDPTRCPLRVTLWSLGERDHLLCLNAHHLVTDAWSCRVLVEEFVALLAGAPLPCPGWSYRHYTRWQRRPSSVERARTDLQYWQRQLAQVRAPRLARLAANPVLAEPGVRTIPLEIDAATAEQLRDIARAGRTTLFSVLLALFYRVIHQECGDTDLAISAPFANRVRPEVMRTVGSLANLLVLRTRVQRGAPLADLLRRTSATVNDALAHQAFSHFLPPTDDTEVERRVEGVVFQLLPDLPAPTTVAGVEVTVQPPELASRFDLELSVVSHHGGLRVLVQYAPERIDGGLAERLAAGYRAAIDQIGAEITG</sequence>
<dbReference type="PANTHER" id="PTHR45527:SF1">
    <property type="entry name" value="FATTY ACID SYNTHASE"/>
    <property type="match status" value="1"/>
</dbReference>
<dbReference type="GO" id="GO:0031177">
    <property type="term" value="F:phosphopantetheine binding"/>
    <property type="evidence" value="ECO:0007669"/>
    <property type="project" value="TreeGrafter"/>
</dbReference>
<dbReference type="GO" id="GO:0043041">
    <property type="term" value="P:amino acid activation for nonribosomal peptide biosynthetic process"/>
    <property type="evidence" value="ECO:0007669"/>
    <property type="project" value="TreeGrafter"/>
</dbReference>
<reference evidence="2 3" key="2">
    <citation type="submission" date="2019-09" db="EMBL/GenBank/DDBJ databases">
        <authorList>
            <person name="Jin C."/>
        </authorList>
    </citation>
    <scope>NUCLEOTIDE SEQUENCE [LARGE SCALE GENOMIC DNA]</scope>
    <source>
        <strain evidence="2 3">AN110305</strain>
    </source>
</reference>
<dbReference type="GO" id="GO:0008610">
    <property type="term" value="P:lipid biosynthetic process"/>
    <property type="evidence" value="ECO:0007669"/>
    <property type="project" value="UniProtKB-ARBA"/>
</dbReference>
<accession>A0A5B2XPF8</accession>
<dbReference type="InterPro" id="IPR001242">
    <property type="entry name" value="Condensation_dom"/>
</dbReference>
<dbReference type="InterPro" id="IPR023213">
    <property type="entry name" value="CAT-like_dom_sf"/>
</dbReference>
<dbReference type="Proteomes" id="UP000323454">
    <property type="component" value="Unassembled WGS sequence"/>
</dbReference>
<dbReference type="Gene3D" id="3.30.559.10">
    <property type="entry name" value="Chloramphenicol acetyltransferase-like domain"/>
    <property type="match status" value="1"/>
</dbReference>
<dbReference type="AlphaFoldDB" id="A0A5B2XPF8"/>
<feature type="domain" description="Condensation" evidence="1">
    <location>
        <begin position="7"/>
        <end position="408"/>
    </location>
</feature>
<keyword evidence="3" id="KW-1185">Reference proteome</keyword>
<dbReference type="OrthoDB" id="2472181at2"/>
<protein>
    <recommendedName>
        <fullName evidence="1">Condensation domain-containing protein</fullName>
    </recommendedName>
</protein>
<dbReference type="PANTHER" id="PTHR45527">
    <property type="entry name" value="NONRIBOSOMAL PEPTIDE SYNTHETASE"/>
    <property type="match status" value="1"/>
</dbReference>
<reference evidence="2 3" key="1">
    <citation type="submission" date="2019-09" db="EMBL/GenBank/DDBJ databases">
        <title>Goodfellowia gen. nov., a new genus of the Pseudonocardineae related to Actinoalloteichus, containing Goodfellowia coeruleoviolacea gen. nov., comb. nov. gen. nov., comb. nov.</title>
        <authorList>
            <person name="Labeda D."/>
        </authorList>
    </citation>
    <scope>NUCLEOTIDE SEQUENCE [LARGE SCALE GENOMIC DNA]</scope>
    <source>
        <strain evidence="2 3">AN110305</strain>
    </source>
</reference>
<evidence type="ECO:0000313" key="3">
    <source>
        <dbReference type="Proteomes" id="UP000323454"/>
    </source>
</evidence>
<dbReference type="RefSeq" id="WP_149848093.1">
    <property type="nucleotide sequence ID" value="NZ_VUOB01000005.1"/>
</dbReference>
<dbReference type="EMBL" id="VUOB01000005">
    <property type="protein sequence ID" value="KAA2265808.1"/>
    <property type="molecule type" value="Genomic_DNA"/>
</dbReference>
<dbReference type="Pfam" id="PF00668">
    <property type="entry name" value="Condensation"/>
    <property type="match status" value="1"/>
</dbReference>
<evidence type="ECO:0000313" key="2">
    <source>
        <dbReference type="EMBL" id="KAA2265808.1"/>
    </source>
</evidence>
<gene>
    <name evidence="2" type="ORF">F0L68_04425</name>
</gene>
<proteinExistence type="predicted"/>
<name>A0A5B2XPF8_9PSEU</name>
<dbReference type="GO" id="GO:0044550">
    <property type="term" value="P:secondary metabolite biosynthetic process"/>
    <property type="evidence" value="ECO:0007669"/>
    <property type="project" value="TreeGrafter"/>
</dbReference>
<dbReference type="Gene3D" id="3.30.559.30">
    <property type="entry name" value="Nonribosomal peptide synthetase, condensation domain"/>
    <property type="match status" value="1"/>
</dbReference>
<organism evidence="2 3">
    <name type="scientific">Solihabitans fulvus</name>
    <dbReference type="NCBI Taxonomy" id="1892852"/>
    <lineage>
        <taxon>Bacteria</taxon>
        <taxon>Bacillati</taxon>
        <taxon>Actinomycetota</taxon>
        <taxon>Actinomycetes</taxon>
        <taxon>Pseudonocardiales</taxon>
        <taxon>Pseudonocardiaceae</taxon>
        <taxon>Solihabitans</taxon>
    </lineage>
</organism>
<evidence type="ECO:0000259" key="1">
    <source>
        <dbReference type="Pfam" id="PF00668"/>
    </source>
</evidence>
<comment type="caution">
    <text evidence="2">The sequence shown here is derived from an EMBL/GenBank/DDBJ whole genome shotgun (WGS) entry which is preliminary data.</text>
</comment>